<protein>
    <submittedName>
        <fullName evidence="2">Uncharacterized protein</fullName>
    </submittedName>
</protein>
<name>A0A0A9FGS0_ARUDO</name>
<reference evidence="2" key="1">
    <citation type="submission" date="2014-09" db="EMBL/GenBank/DDBJ databases">
        <authorList>
            <person name="Magalhaes I.L.F."/>
            <person name="Oliveira U."/>
            <person name="Santos F.R."/>
            <person name="Vidigal T.H.D.A."/>
            <person name="Brescovit A.D."/>
            <person name="Santos A.J."/>
        </authorList>
    </citation>
    <scope>NUCLEOTIDE SEQUENCE</scope>
    <source>
        <tissue evidence="2">Shoot tissue taken approximately 20 cm above the soil surface</tissue>
    </source>
</reference>
<dbReference type="EMBL" id="GBRH01185671">
    <property type="protein sequence ID" value="JAE12225.1"/>
    <property type="molecule type" value="Transcribed_RNA"/>
</dbReference>
<sequence length="107" mass="11213">MASTNAPNARPAGSATATSLDSDSCRLRYLLSDVITSLCSGRQCSWTRRITSGLRDPLAHVHACMARLSAGGRDESAGGGGEHERDVADEDMLGESKHSSSSSWSSS</sequence>
<evidence type="ECO:0000256" key="1">
    <source>
        <dbReference type="SAM" id="MobiDB-lite"/>
    </source>
</evidence>
<accession>A0A0A9FGS0</accession>
<dbReference type="AlphaFoldDB" id="A0A0A9FGS0"/>
<proteinExistence type="predicted"/>
<organism evidence="2">
    <name type="scientific">Arundo donax</name>
    <name type="common">Giant reed</name>
    <name type="synonym">Donax arundinaceus</name>
    <dbReference type="NCBI Taxonomy" id="35708"/>
    <lineage>
        <taxon>Eukaryota</taxon>
        <taxon>Viridiplantae</taxon>
        <taxon>Streptophyta</taxon>
        <taxon>Embryophyta</taxon>
        <taxon>Tracheophyta</taxon>
        <taxon>Spermatophyta</taxon>
        <taxon>Magnoliopsida</taxon>
        <taxon>Liliopsida</taxon>
        <taxon>Poales</taxon>
        <taxon>Poaceae</taxon>
        <taxon>PACMAD clade</taxon>
        <taxon>Arundinoideae</taxon>
        <taxon>Arundineae</taxon>
        <taxon>Arundo</taxon>
    </lineage>
</organism>
<feature type="compositionally biased region" description="Basic and acidic residues" evidence="1">
    <location>
        <begin position="72"/>
        <end position="86"/>
    </location>
</feature>
<feature type="region of interest" description="Disordered" evidence="1">
    <location>
        <begin position="71"/>
        <end position="107"/>
    </location>
</feature>
<evidence type="ECO:0000313" key="2">
    <source>
        <dbReference type="EMBL" id="JAE12225.1"/>
    </source>
</evidence>
<feature type="region of interest" description="Disordered" evidence="1">
    <location>
        <begin position="1"/>
        <end position="20"/>
    </location>
</feature>
<reference evidence="2" key="2">
    <citation type="journal article" date="2015" name="Data Brief">
        <title>Shoot transcriptome of the giant reed, Arundo donax.</title>
        <authorList>
            <person name="Barrero R.A."/>
            <person name="Guerrero F.D."/>
            <person name="Moolhuijzen P."/>
            <person name="Goolsby J.A."/>
            <person name="Tidwell J."/>
            <person name="Bellgard S.E."/>
            <person name="Bellgard M.I."/>
        </authorList>
    </citation>
    <scope>NUCLEOTIDE SEQUENCE</scope>
    <source>
        <tissue evidence="2">Shoot tissue taken approximately 20 cm above the soil surface</tissue>
    </source>
</reference>